<dbReference type="HAMAP" id="MF_00984">
    <property type="entry name" value="SSB"/>
    <property type="match status" value="1"/>
</dbReference>
<dbReference type="PANTHER" id="PTHR10302:SF27">
    <property type="entry name" value="SINGLE-STRANDED DNA-BINDING PROTEIN"/>
    <property type="match status" value="1"/>
</dbReference>
<dbReference type="InterPro" id="IPR012340">
    <property type="entry name" value="NA-bd_OB-fold"/>
</dbReference>
<dbReference type="PROSITE" id="PS50935">
    <property type="entry name" value="SSB"/>
    <property type="match status" value="1"/>
</dbReference>
<keyword evidence="1 2" id="KW-0238">DNA-binding</keyword>
<dbReference type="PIRSF" id="PIRSF002070">
    <property type="entry name" value="SSB"/>
    <property type="match status" value="1"/>
</dbReference>
<dbReference type="Gene3D" id="2.40.50.140">
    <property type="entry name" value="Nucleic acid-binding proteins"/>
    <property type="match status" value="1"/>
</dbReference>
<dbReference type="RefSeq" id="WP_230668728.1">
    <property type="nucleotide sequence ID" value="NZ_JAJNAY010000001.1"/>
</dbReference>
<comment type="caution">
    <text evidence="2">Lacks conserved residue(s) required for the propagation of feature annotation.</text>
</comment>
<accession>A0A9Q3YVG8</accession>
<dbReference type="InterPro" id="IPR000424">
    <property type="entry name" value="Primosome_PriB/ssb"/>
</dbReference>
<dbReference type="GO" id="GO:0006260">
    <property type="term" value="P:DNA replication"/>
    <property type="evidence" value="ECO:0007669"/>
    <property type="project" value="InterPro"/>
</dbReference>
<sequence>MSLRNKVTLIGFTGKEVEMINFENGGMKASVSLATNDHYTNAKGEKVEETQWHSLVAFGKTAEIFQKYVSKGKEIAIEGKLTYRSYDDKDGVKRYITEIRVDELLLLGGK</sequence>
<keyword evidence="5" id="KW-1185">Reference proteome</keyword>
<evidence type="ECO:0000313" key="4">
    <source>
        <dbReference type="EMBL" id="MCD1116969.1"/>
    </source>
</evidence>
<dbReference type="InterPro" id="IPR011344">
    <property type="entry name" value="ssDNA-bd"/>
</dbReference>
<dbReference type="Proteomes" id="UP001108025">
    <property type="component" value="Unassembled WGS sequence"/>
</dbReference>
<dbReference type="EMBL" id="JAJNAY010000001">
    <property type="protein sequence ID" value="MCD1116969.1"/>
    <property type="molecule type" value="Genomic_DNA"/>
</dbReference>
<dbReference type="CDD" id="cd04496">
    <property type="entry name" value="SSB_OBF"/>
    <property type="match status" value="1"/>
</dbReference>
<dbReference type="PANTHER" id="PTHR10302">
    <property type="entry name" value="SINGLE-STRANDED DNA-BINDING PROTEIN"/>
    <property type="match status" value="1"/>
</dbReference>
<comment type="caution">
    <text evidence="4">The sequence shown here is derived from an EMBL/GenBank/DDBJ whole genome shotgun (WGS) entry which is preliminary data.</text>
</comment>
<protein>
    <recommendedName>
        <fullName evidence="2 3">Single-stranded DNA-binding protein</fullName>
        <shortName evidence="2">SSB</shortName>
    </recommendedName>
</protein>
<reference evidence="4" key="1">
    <citation type="submission" date="2021-11" db="EMBL/GenBank/DDBJ databases">
        <title>Description of novel Chryseobacterium species.</title>
        <authorList>
            <person name="Saticioglu I.B."/>
            <person name="Ay H."/>
            <person name="Altun S."/>
            <person name="Duman M."/>
        </authorList>
    </citation>
    <scope>NUCLEOTIDE SEQUENCE</scope>
    <source>
        <strain evidence="4">C-17</strain>
    </source>
</reference>
<dbReference type="Pfam" id="PF00436">
    <property type="entry name" value="SSB"/>
    <property type="match status" value="1"/>
</dbReference>
<dbReference type="GO" id="GO:0009295">
    <property type="term" value="C:nucleoid"/>
    <property type="evidence" value="ECO:0007669"/>
    <property type="project" value="TreeGrafter"/>
</dbReference>
<gene>
    <name evidence="4" type="primary">ssb</name>
    <name evidence="4" type="ORF">LO744_08885</name>
</gene>
<proteinExistence type="inferred from homology"/>
<name>A0A9Q3YVG8_9FLAO</name>
<evidence type="ECO:0000256" key="2">
    <source>
        <dbReference type="HAMAP-Rule" id="MF_00984"/>
    </source>
</evidence>
<evidence type="ECO:0000256" key="3">
    <source>
        <dbReference type="PIRNR" id="PIRNR002070"/>
    </source>
</evidence>
<dbReference type="SUPFAM" id="SSF50249">
    <property type="entry name" value="Nucleic acid-binding proteins"/>
    <property type="match status" value="1"/>
</dbReference>
<evidence type="ECO:0000313" key="5">
    <source>
        <dbReference type="Proteomes" id="UP001108025"/>
    </source>
</evidence>
<dbReference type="AlphaFoldDB" id="A0A9Q3YVG8"/>
<organism evidence="4 5">
    <name type="scientific">Chryseobacterium turcicum</name>
    <dbReference type="NCBI Taxonomy" id="2898076"/>
    <lineage>
        <taxon>Bacteria</taxon>
        <taxon>Pseudomonadati</taxon>
        <taxon>Bacteroidota</taxon>
        <taxon>Flavobacteriia</taxon>
        <taxon>Flavobacteriales</taxon>
        <taxon>Weeksellaceae</taxon>
        <taxon>Chryseobacterium group</taxon>
        <taxon>Chryseobacterium</taxon>
    </lineage>
</organism>
<comment type="subunit">
    <text evidence="2">Homotetramer.</text>
</comment>
<dbReference type="GO" id="GO:0003697">
    <property type="term" value="F:single-stranded DNA binding"/>
    <property type="evidence" value="ECO:0007669"/>
    <property type="project" value="UniProtKB-UniRule"/>
</dbReference>
<dbReference type="NCBIfam" id="TIGR00621">
    <property type="entry name" value="ssb"/>
    <property type="match status" value="1"/>
</dbReference>
<evidence type="ECO:0000256" key="1">
    <source>
        <dbReference type="ARBA" id="ARBA00023125"/>
    </source>
</evidence>